<organism evidence="2">
    <name type="scientific">Cyprideis torosa</name>
    <dbReference type="NCBI Taxonomy" id="163714"/>
    <lineage>
        <taxon>Eukaryota</taxon>
        <taxon>Metazoa</taxon>
        <taxon>Ecdysozoa</taxon>
        <taxon>Arthropoda</taxon>
        <taxon>Crustacea</taxon>
        <taxon>Oligostraca</taxon>
        <taxon>Ostracoda</taxon>
        <taxon>Podocopa</taxon>
        <taxon>Podocopida</taxon>
        <taxon>Cytherocopina</taxon>
        <taxon>Cytheroidea</taxon>
        <taxon>Cytherideidae</taxon>
        <taxon>Cyprideis</taxon>
    </lineage>
</organism>
<evidence type="ECO:0000256" key="1">
    <source>
        <dbReference type="SAM" id="MobiDB-lite"/>
    </source>
</evidence>
<evidence type="ECO:0000313" key="2">
    <source>
        <dbReference type="EMBL" id="CAD7239834.1"/>
    </source>
</evidence>
<proteinExistence type="predicted"/>
<gene>
    <name evidence="2" type="ORF">CTOB1V02_LOCUS17649</name>
</gene>
<dbReference type="AlphaFoldDB" id="A0A7R9A1R3"/>
<dbReference type="OrthoDB" id="10018316at2759"/>
<protein>
    <submittedName>
        <fullName evidence="2">Uncharacterized protein</fullName>
    </submittedName>
</protein>
<accession>A0A7R9A1R3</accession>
<name>A0A7R9A1R3_9CRUS</name>
<feature type="region of interest" description="Disordered" evidence="1">
    <location>
        <begin position="1"/>
        <end position="45"/>
    </location>
</feature>
<sequence>MKGNGQITSDRERKVIDETSLGGNTKPLRPGTKAHPSISSSDPEFTEHWGLRVWSPDLLVEGQWHHLVGILNR</sequence>
<reference evidence="2" key="1">
    <citation type="submission" date="2020-11" db="EMBL/GenBank/DDBJ databases">
        <authorList>
            <person name="Tran Van P."/>
        </authorList>
    </citation>
    <scope>NUCLEOTIDE SEQUENCE</scope>
</reference>
<dbReference type="EMBL" id="OB743466">
    <property type="protein sequence ID" value="CAD7239834.1"/>
    <property type="molecule type" value="Genomic_DNA"/>
</dbReference>